<protein>
    <recommendedName>
        <fullName evidence="5">Bifunctional NAD(P)H-hydrate repair enzyme Nnr</fullName>
        <ecNumber evidence="4">4.2.1.136</ecNumber>
    </recommendedName>
    <alternativeName>
        <fullName evidence="12">Nicotinamide nucleotide repair protein</fullName>
    </alternativeName>
</protein>
<comment type="catalytic activity">
    <reaction evidence="13">
        <text>(6S)-NADHX + ADP = AMP + phosphate + NADH + H(+)</text>
        <dbReference type="Rhea" id="RHEA:32223"/>
        <dbReference type="ChEBI" id="CHEBI:15378"/>
        <dbReference type="ChEBI" id="CHEBI:43474"/>
        <dbReference type="ChEBI" id="CHEBI:57945"/>
        <dbReference type="ChEBI" id="CHEBI:64074"/>
        <dbReference type="ChEBI" id="CHEBI:456215"/>
        <dbReference type="ChEBI" id="CHEBI:456216"/>
        <dbReference type="EC" id="4.2.1.136"/>
    </reaction>
</comment>
<dbReference type="GO" id="GO:0052855">
    <property type="term" value="F:ADP-dependent NAD(P)H-hydrate dehydratase activity"/>
    <property type="evidence" value="ECO:0007669"/>
    <property type="project" value="UniProtKB-EC"/>
</dbReference>
<dbReference type="EMBL" id="UGXD01000002">
    <property type="protein sequence ID" value="SUG35279.1"/>
    <property type="molecule type" value="Genomic_DNA"/>
</dbReference>
<dbReference type="PROSITE" id="PS51385">
    <property type="entry name" value="YJEF_N"/>
    <property type="match status" value="1"/>
</dbReference>
<evidence type="ECO:0000313" key="18">
    <source>
        <dbReference type="Proteomes" id="UP000254762"/>
    </source>
</evidence>
<evidence type="ECO:0000256" key="6">
    <source>
        <dbReference type="ARBA" id="ARBA00022741"/>
    </source>
</evidence>
<feature type="domain" description="YjeF C-terminal" evidence="15">
    <location>
        <begin position="50"/>
        <end position="137"/>
    </location>
</feature>
<feature type="domain" description="YjeF N-terminal" evidence="16">
    <location>
        <begin position="1"/>
        <end position="41"/>
    </location>
</feature>
<accession>A0A379T0S1</accession>
<keyword evidence="6" id="KW-0547">Nucleotide-binding</keyword>
<evidence type="ECO:0000256" key="11">
    <source>
        <dbReference type="ARBA" id="ARBA00025153"/>
    </source>
</evidence>
<dbReference type="PANTHER" id="PTHR12592">
    <property type="entry name" value="ATP-DEPENDENT (S)-NAD(P)H-HYDRATE DEHYDRATASE FAMILY MEMBER"/>
    <property type="match status" value="1"/>
</dbReference>
<gene>
    <name evidence="17" type="primary">nnr_2</name>
    <name evidence="17" type="ORF">NCTC7304_04833</name>
</gene>
<organism evidence="17 18">
    <name type="scientific">Salmonella enterica subsp. arizonae</name>
    <dbReference type="NCBI Taxonomy" id="59203"/>
    <lineage>
        <taxon>Bacteria</taxon>
        <taxon>Pseudomonadati</taxon>
        <taxon>Pseudomonadota</taxon>
        <taxon>Gammaproteobacteria</taxon>
        <taxon>Enterobacterales</taxon>
        <taxon>Enterobacteriaceae</taxon>
        <taxon>Salmonella</taxon>
    </lineage>
</organism>
<dbReference type="InterPro" id="IPR036652">
    <property type="entry name" value="YjeF_N_dom_sf"/>
</dbReference>
<evidence type="ECO:0000256" key="3">
    <source>
        <dbReference type="ARBA" id="ARBA00009524"/>
    </source>
</evidence>
<sequence length="137" mass="14615">MKAAHTVTFIALKPGLLTGKARDVTGVLHYDALGLEGWLASQTPPLRRFDATQLGQWLMPRRPTSHKGEHGRLAIIGGDLGTAGAIRMAGEAALRAGAGLVRVLTRGENIAPLLTARPELMAHELTPQSLEERPDLG</sequence>
<dbReference type="PROSITE" id="PS51383">
    <property type="entry name" value="YJEF_C_3"/>
    <property type="match status" value="1"/>
</dbReference>
<comment type="cofactor">
    <cofactor evidence="1">
        <name>K(+)</name>
        <dbReference type="ChEBI" id="CHEBI:29103"/>
    </cofactor>
</comment>
<dbReference type="InterPro" id="IPR000631">
    <property type="entry name" value="CARKD"/>
</dbReference>
<evidence type="ECO:0000256" key="1">
    <source>
        <dbReference type="ARBA" id="ARBA00001958"/>
    </source>
</evidence>
<reference evidence="17 18" key="1">
    <citation type="submission" date="2018-06" db="EMBL/GenBank/DDBJ databases">
        <authorList>
            <consortium name="Pathogen Informatics"/>
            <person name="Doyle S."/>
        </authorList>
    </citation>
    <scope>NUCLEOTIDE SEQUENCE [LARGE SCALE GENOMIC DNA]</scope>
    <source>
        <strain evidence="17 18">NCTC7304</strain>
    </source>
</reference>
<evidence type="ECO:0000313" key="17">
    <source>
        <dbReference type="EMBL" id="SUG35279.1"/>
    </source>
</evidence>
<keyword evidence="10" id="KW-0456">Lyase</keyword>
<evidence type="ECO:0000256" key="8">
    <source>
        <dbReference type="ARBA" id="ARBA00022857"/>
    </source>
</evidence>
<comment type="catalytic activity">
    <reaction evidence="14">
        <text>(6S)-NADPHX + ADP = AMP + phosphate + NADPH + H(+)</text>
        <dbReference type="Rhea" id="RHEA:32235"/>
        <dbReference type="ChEBI" id="CHEBI:15378"/>
        <dbReference type="ChEBI" id="CHEBI:43474"/>
        <dbReference type="ChEBI" id="CHEBI:57783"/>
        <dbReference type="ChEBI" id="CHEBI:64076"/>
        <dbReference type="ChEBI" id="CHEBI:456215"/>
        <dbReference type="ChEBI" id="CHEBI:456216"/>
        <dbReference type="EC" id="4.2.1.136"/>
    </reaction>
</comment>
<dbReference type="InterPro" id="IPR004443">
    <property type="entry name" value="YjeF_N_dom"/>
</dbReference>
<comment type="function">
    <text evidence="11">Bifunctional enzyme that catalyzes the epimerization of the S- and R-forms of NAD(P)HX and the dehydration of the S-form of NAD(P)HX at the expense of ADP, which is converted to AMP. This allows the repair of both epimers of NAD(P)HX, a damaged form of NAD(P)H that is a result of enzymatic or heat-dependent hydration.</text>
</comment>
<comment type="similarity">
    <text evidence="2">In the N-terminal section; belongs to the NnrE/AIBP family.</text>
</comment>
<dbReference type="GO" id="GO:0005524">
    <property type="term" value="F:ATP binding"/>
    <property type="evidence" value="ECO:0007669"/>
    <property type="project" value="UniProtKB-KW"/>
</dbReference>
<evidence type="ECO:0000256" key="14">
    <source>
        <dbReference type="ARBA" id="ARBA00049209"/>
    </source>
</evidence>
<dbReference type="PANTHER" id="PTHR12592:SF0">
    <property type="entry name" value="ATP-DEPENDENT (S)-NAD(P)H-HYDRATE DEHYDRATASE"/>
    <property type="match status" value="1"/>
</dbReference>
<keyword evidence="8" id="KW-0521">NADP</keyword>
<dbReference type="GO" id="GO:0110051">
    <property type="term" value="P:metabolite repair"/>
    <property type="evidence" value="ECO:0007669"/>
    <property type="project" value="TreeGrafter"/>
</dbReference>
<dbReference type="SUPFAM" id="SSF53613">
    <property type="entry name" value="Ribokinase-like"/>
    <property type="match status" value="1"/>
</dbReference>
<dbReference type="EC" id="4.2.1.136" evidence="4"/>
<dbReference type="SUPFAM" id="SSF64153">
    <property type="entry name" value="YjeF N-terminal domain-like"/>
    <property type="match status" value="1"/>
</dbReference>
<dbReference type="InterPro" id="IPR029056">
    <property type="entry name" value="Ribokinase-like"/>
</dbReference>
<name>A0A379T0S1_SALER</name>
<proteinExistence type="inferred from homology"/>
<evidence type="ECO:0000259" key="16">
    <source>
        <dbReference type="PROSITE" id="PS51385"/>
    </source>
</evidence>
<dbReference type="Gene3D" id="3.40.1190.20">
    <property type="match status" value="1"/>
</dbReference>
<dbReference type="GO" id="GO:0052856">
    <property type="term" value="F:NAD(P)HX epimerase activity"/>
    <property type="evidence" value="ECO:0007669"/>
    <property type="project" value="TreeGrafter"/>
</dbReference>
<evidence type="ECO:0000259" key="15">
    <source>
        <dbReference type="PROSITE" id="PS51383"/>
    </source>
</evidence>
<evidence type="ECO:0000256" key="9">
    <source>
        <dbReference type="ARBA" id="ARBA00023027"/>
    </source>
</evidence>
<keyword evidence="7" id="KW-0067">ATP-binding</keyword>
<evidence type="ECO:0000256" key="10">
    <source>
        <dbReference type="ARBA" id="ARBA00023239"/>
    </source>
</evidence>
<dbReference type="AlphaFoldDB" id="A0A379T0S1"/>
<keyword evidence="9" id="KW-0520">NAD</keyword>
<evidence type="ECO:0000256" key="12">
    <source>
        <dbReference type="ARBA" id="ARBA00032624"/>
    </source>
</evidence>
<evidence type="ECO:0000256" key="7">
    <source>
        <dbReference type="ARBA" id="ARBA00022840"/>
    </source>
</evidence>
<dbReference type="GO" id="GO:0016301">
    <property type="term" value="F:kinase activity"/>
    <property type="evidence" value="ECO:0007669"/>
    <property type="project" value="UniProtKB-KW"/>
</dbReference>
<evidence type="ECO:0000256" key="2">
    <source>
        <dbReference type="ARBA" id="ARBA00006001"/>
    </source>
</evidence>
<evidence type="ECO:0000256" key="5">
    <source>
        <dbReference type="ARBA" id="ARBA00018591"/>
    </source>
</evidence>
<dbReference type="Proteomes" id="UP000254762">
    <property type="component" value="Unassembled WGS sequence"/>
</dbReference>
<evidence type="ECO:0000256" key="4">
    <source>
        <dbReference type="ARBA" id="ARBA00013129"/>
    </source>
</evidence>
<evidence type="ECO:0000256" key="13">
    <source>
        <dbReference type="ARBA" id="ARBA00048238"/>
    </source>
</evidence>
<comment type="similarity">
    <text evidence="3">In the C-terminal section; belongs to the NnrD/CARKD family.</text>
</comment>
<keyword evidence="17" id="KW-0808">Transferase</keyword>
<keyword evidence="17" id="KW-0418">Kinase</keyword>
<dbReference type="Pfam" id="PF01256">
    <property type="entry name" value="Carb_kinase"/>
    <property type="match status" value="1"/>
</dbReference>